<evidence type="ECO:0000313" key="4">
    <source>
        <dbReference type="EMBL" id="RUT29327.1"/>
    </source>
</evidence>
<gene>
    <name evidence="4" type="ORF">EMQ25_14480</name>
</gene>
<dbReference type="AlphaFoldDB" id="A0A433X5K1"/>
<dbReference type="Gene3D" id="1.10.238.10">
    <property type="entry name" value="EF-hand"/>
    <property type="match status" value="1"/>
</dbReference>
<reference evidence="4 5" key="1">
    <citation type="journal article" date="2016" name="Int. J. Syst. Evol. Microbiol.">
        <title>Arsenicitalea aurantiaca gen. nov., sp. nov., a new member of the family Hyphomicrobiaceae, isolated from high-arsenic sediment.</title>
        <authorList>
            <person name="Mu Y."/>
            <person name="Zhou L."/>
            <person name="Zeng X.C."/>
            <person name="Liu L."/>
            <person name="Pan Y."/>
            <person name="Chen X."/>
            <person name="Wang J."/>
            <person name="Li S."/>
            <person name="Li W.J."/>
            <person name="Wang Y."/>
        </authorList>
    </citation>
    <scope>NUCLEOTIDE SEQUENCE [LARGE SCALE GENOMIC DNA]</scope>
    <source>
        <strain evidence="4 5">42-50</strain>
    </source>
</reference>
<evidence type="ECO:0000313" key="5">
    <source>
        <dbReference type="Proteomes" id="UP000281547"/>
    </source>
</evidence>
<dbReference type="Proteomes" id="UP000281547">
    <property type="component" value="Unassembled WGS sequence"/>
</dbReference>
<keyword evidence="5" id="KW-1185">Reference proteome</keyword>
<dbReference type="Pfam" id="PF13202">
    <property type="entry name" value="EF-hand_5"/>
    <property type="match status" value="2"/>
</dbReference>
<dbReference type="CDD" id="cd00051">
    <property type="entry name" value="EFh"/>
    <property type="match status" value="1"/>
</dbReference>
<dbReference type="PROSITE" id="PS00018">
    <property type="entry name" value="EF_HAND_1"/>
    <property type="match status" value="1"/>
</dbReference>
<dbReference type="PROSITE" id="PS50222">
    <property type="entry name" value="EF_HAND_2"/>
    <property type="match status" value="1"/>
</dbReference>
<dbReference type="InterPro" id="IPR018247">
    <property type="entry name" value="EF_Hand_1_Ca_BS"/>
</dbReference>
<name>A0A433X5K1_9HYPH</name>
<feature type="domain" description="EF-hand" evidence="3">
    <location>
        <begin position="47"/>
        <end position="82"/>
    </location>
</feature>
<evidence type="ECO:0000256" key="2">
    <source>
        <dbReference type="SAM" id="SignalP"/>
    </source>
</evidence>
<feature type="chain" id="PRO_5019060666" evidence="2">
    <location>
        <begin position="24"/>
        <end position="123"/>
    </location>
</feature>
<dbReference type="RefSeq" id="WP_127189317.1">
    <property type="nucleotide sequence ID" value="NZ_RZNJ01000005.1"/>
</dbReference>
<feature type="compositionally biased region" description="Acidic residues" evidence="1">
    <location>
        <begin position="108"/>
        <end position="123"/>
    </location>
</feature>
<dbReference type="EMBL" id="RZNJ01000005">
    <property type="protein sequence ID" value="RUT29327.1"/>
    <property type="molecule type" value="Genomic_DNA"/>
</dbReference>
<evidence type="ECO:0000256" key="1">
    <source>
        <dbReference type="SAM" id="MobiDB-lite"/>
    </source>
</evidence>
<keyword evidence="2" id="KW-0732">Signal</keyword>
<dbReference type="SUPFAM" id="SSF47473">
    <property type="entry name" value="EF-hand"/>
    <property type="match status" value="1"/>
</dbReference>
<dbReference type="InterPro" id="IPR011992">
    <property type="entry name" value="EF-hand-dom_pair"/>
</dbReference>
<feature type="signal peptide" evidence="2">
    <location>
        <begin position="1"/>
        <end position="23"/>
    </location>
</feature>
<protein>
    <submittedName>
        <fullName evidence="4">EF-hand domain-containing protein</fullName>
    </submittedName>
</protein>
<organism evidence="4 5">
    <name type="scientific">Arsenicitalea aurantiaca</name>
    <dbReference type="NCBI Taxonomy" id="1783274"/>
    <lineage>
        <taxon>Bacteria</taxon>
        <taxon>Pseudomonadati</taxon>
        <taxon>Pseudomonadota</taxon>
        <taxon>Alphaproteobacteria</taxon>
        <taxon>Hyphomicrobiales</taxon>
        <taxon>Devosiaceae</taxon>
        <taxon>Arsenicitalea</taxon>
    </lineage>
</organism>
<comment type="caution">
    <text evidence="4">The sequence shown here is derived from an EMBL/GenBank/DDBJ whole genome shotgun (WGS) entry which is preliminary data.</text>
</comment>
<dbReference type="InterPro" id="IPR002048">
    <property type="entry name" value="EF_hand_dom"/>
</dbReference>
<accession>A0A433X5K1</accession>
<proteinExistence type="predicted"/>
<evidence type="ECO:0000259" key="3">
    <source>
        <dbReference type="PROSITE" id="PS50222"/>
    </source>
</evidence>
<dbReference type="GO" id="GO:0005509">
    <property type="term" value="F:calcium ion binding"/>
    <property type="evidence" value="ECO:0007669"/>
    <property type="project" value="InterPro"/>
</dbReference>
<dbReference type="OrthoDB" id="7631435at2"/>
<sequence>MKKIFIPMAALGFSALMVGGAAAQPTTFDAVDTDGSGTISWAEFEIAFPDVSEAQFMAADTNGDGELDMEELRLLAPQMGPFEFGDGTPTGEVDSEGDTTDTGTVDTPVDDTDDSDDETGTVN</sequence>
<feature type="region of interest" description="Disordered" evidence="1">
    <location>
        <begin position="79"/>
        <end position="123"/>
    </location>
</feature>